<dbReference type="GO" id="GO:0005737">
    <property type="term" value="C:cytoplasm"/>
    <property type="evidence" value="ECO:0007669"/>
    <property type="project" value="UniProtKB-SubCell"/>
</dbReference>
<dbReference type="OrthoDB" id="482945at2"/>
<comment type="pathway">
    <text evidence="5">Cofactor biosynthesis; coenzyme A biosynthesis; CoA from (R)-pantothenate: step 1/5.</text>
</comment>
<reference evidence="17 18" key="1">
    <citation type="journal article" date="2003" name="Nature">
        <title>Genome divergence in two Prochlorococcus ecotypes reflects oceanic niche differentiation.</title>
        <authorList>
            <person name="Rocap G."/>
            <person name="Larimer F.W."/>
            <person name="Lamerdin J.E."/>
            <person name="Malfatti S."/>
            <person name="Chain P."/>
            <person name="Ahlgren N.A."/>
            <person name="Arellano A."/>
            <person name="Coleman M."/>
            <person name="Hauser L."/>
            <person name="Hess W.R."/>
            <person name="Johnson Z.I."/>
            <person name="Land M.L."/>
            <person name="Lindell D."/>
            <person name="Post A.F."/>
            <person name="Regala W."/>
            <person name="Shah M."/>
            <person name="Shaw S.L."/>
            <person name="Steglich C."/>
            <person name="Sullivan M.B."/>
            <person name="Ting C.S."/>
            <person name="Tolonen A."/>
            <person name="Webb E.A."/>
            <person name="Zinser E.R."/>
            <person name="Chisholm S.W."/>
        </authorList>
    </citation>
    <scope>NUCLEOTIDE SEQUENCE [LARGE SCALE GENOMIC DNA]</scope>
    <source>
        <strain evidence="18">CCMP1986 / NIES-2087 / MED4</strain>
    </source>
</reference>
<evidence type="ECO:0000256" key="16">
    <source>
        <dbReference type="ARBA" id="ARBA00040883"/>
    </source>
</evidence>
<comment type="catalytic activity">
    <reaction evidence="1">
        <text>(R)-pantothenate + ATP = (R)-4'-phosphopantothenate + ADP + H(+)</text>
        <dbReference type="Rhea" id="RHEA:16373"/>
        <dbReference type="ChEBI" id="CHEBI:10986"/>
        <dbReference type="ChEBI" id="CHEBI:15378"/>
        <dbReference type="ChEBI" id="CHEBI:29032"/>
        <dbReference type="ChEBI" id="CHEBI:30616"/>
        <dbReference type="ChEBI" id="CHEBI:456216"/>
        <dbReference type="EC" id="2.7.1.33"/>
    </reaction>
</comment>
<dbReference type="GO" id="GO:0005524">
    <property type="term" value="F:ATP binding"/>
    <property type="evidence" value="ECO:0007669"/>
    <property type="project" value="UniProtKB-KW"/>
</dbReference>
<comment type="similarity">
    <text evidence="15">Belongs to the type III pantothenate kinase family.</text>
</comment>
<dbReference type="Pfam" id="PF03309">
    <property type="entry name" value="Pan_kinase"/>
    <property type="match status" value="1"/>
</dbReference>
<evidence type="ECO:0000256" key="12">
    <source>
        <dbReference type="ARBA" id="ARBA00022840"/>
    </source>
</evidence>
<evidence type="ECO:0000256" key="8">
    <source>
        <dbReference type="ARBA" id="ARBA00022490"/>
    </source>
</evidence>
<evidence type="ECO:0000313" key="17">
    <source>
        <dbReference type="EMBL" id="CAE18539.1"/>
    </source>
</evidence>
<dbReference type="RefSeq" id="WP_011131718.1">
    <property type="nucleotide sequence ID" value="NC_005072.1"/>
</dbReference>
<keyword evidence="14" id="KW-0173">Coenzyme A biosynthesis</keyword>
<dbReference type="GO" id="GO:0015937">
    <property type="term" value="P:coenzyme A biosynthetic process"/>
    <property type="evidence" value="ECO:0007669"/>
    <property type="project" value="UniProtKB-UniPathway"/>
</dbReference>
<keyword evidence="13" id="KW-0630">Potassium</keyword>
<evidence type="ECO:0000256" key="4">
    <source>
        <dbReference type="ARBA" id="ARBA00004496"/>
    </source>
</evidence>
<sequence length="226" mass="25243">MIDDINFLLVGNSRLHWAENLQSKYKFFHTQKNNNVPQNINLNNLIWASVGKLPDLSLKQENRISTQDIKLKNLPNHFGVDRALGCLEALKIIENPSRKDLLVADFGTTLSITKLTAKGSIIGGQITPGFLTQLRSMEKYTDNLKAPKKYDIPVQDFLINTEDSMLKGVSNSLMGVINLSFNPAKDILIVCGGDSELIGSLLKQKKEEIIISPNLVMQGMITHFNH</sequence>
<dbReference type="UniPathway" id="UPA00241">
    <property type="reaction ID" value="UER00352"/>
</dbReference>
<accession>Q7V3J5</accession>
<evidence type="ECO:0000256" key="9">
    <source>
        <dbReference type="ARBA" id="ARBA00022679"/>
    </source>
</evidence>
<dbReference type="PANTHER" id="PTHR34265:SF1">
    <property type="entry name" value="TYPE III PANTOTHENATE KINASE"/>
    <property type="match status" value="1"/>
</dbReference>
<evidence type="ECO:0000256" key="14">
    <source>
        <dbReference type="ARBA" id="ARBA00022993"/>
    </source>
</evidence>
<evidence type="ECO:0000256" key="11">
    <source>
        <dbReference type="ARBA" id="ARBA00022777"/>
    </source>
</evidence>
<keyword evidence="9" id="KW-0808">Transferase</keyword>
<keyword evidence="11" id="KW-0418">Kinase</keyword>
<evidence type="ECO:0000256" key="15">
    <source>
        <dbReference type="ARBA" id="ARBA00038036"/>
    </source>
</evidence>
<evidence type="ECO:0000256" key="5">
    <source>
        <dbReference type="ARBA" id="ARBA00005225"/>
    </source>
</evidence>
<dbReference type="Gene3D" id="3.30.420.40">
    <property type="match status" value="1"/>
</dbReference>
<dbReference type="InterPro" id="IPR004619">
    <property type="entry name" value="Type_III_PanK"/>
</dbReference>
<comment type="cofactor">
    <cofactor evidence="3">
        <name>NH4(+)</name>
        <dbReference type="ChEBI" id="CHEBI:28938"/>
    </cofactor>
</comment>
<evidence type="ECO:0000256" key="1">
    <source>
        <dbReference type="ARBA" id="ARBA00001206"/>
    </source>
</evidence>
<comment type="subcellular location">
    <subcellularLocation>
        <location evidence="4">Cytoplasm</location>
    </subcellularLocation>
</comment>
<dbReference type="HOGENOM" id="CLU_066627_2_1_3"/>
<name>Q7V3J5_PROMP</name>
<proteinExistence type="inferred from homology"/>
<dbReference type="GO" id="GO:0004594">
    <property type="term" value="F:pantothenate kinase activity"/>
    <property type="evidence" value="ECO:0007669"/>
    <property type="project" value="UniProtKB-EC"/>
</dbReference>
<dbReference type="EC" id="2.7.1.33" evidence="7"/>
<evidence type="ECO:0000256" key="6">
    <source>
        <dbReference type="ARBA" id="ARBA00011738"/>
    </source>
</evidence>
<comment type="cofactor">
    <cofactor evidence="2">
        <name>K(+)</name>
        <dbReference type="ChEBI" id="CHEBI:29103"/>
    </cofactor>
</comment>
<evidence type="ECO:0000256" key="7">
    <source>
        <dbReference type="ARBA" id="ARBA00012102"/>
    </source>
</evidence>
<evidence type="ECO:0000256" key="13">
    <source>
        <dbReference type="ARBA" id="ARBA00022958"/>
    </source>
</evidence>
<organism evidence="17 18">
    <name type="scientific">Prochlorococcus marinus subsp. pastoris (strain CCMP1986 / NIES-2087 / MED4)</name>
    <dbReference type="NCBI Taxonomy" id="59919"/>
    <lineage>
        <taxon>Bacteria</taxon>
        <taxon>Bacillati</taxon>
        <taxon>Cyanobacteriota</taxon>
        <taxon>Cyanophyceae</taxon>
        <taxon>Synechococcales</taxon>
        <taxon>Prochlorococcaceae</taxon>
        <taxon>Prochlorococcus</taxon>
    </lineage>
</organism>
<gene>
    <name evidence="17" type="ordered locus">PMM0080</name>
</gene>
<evidence type="ECO:0000256" key="10">
    <source>
        <dbReference type="ARBA" id="ARBA00022741"/>
    </source>
</evidence>
<evidence type="ECO:0000256" key="3">
    <source>
        <dbReference type="ARBA" id="ARBA00001972"/>
    </source>
</evidence>
<evidence type="ECO:0000256" key="2">
    <source>
        <dbReference type="ARBA" id="ARBA00001958"/>
    </source>
</evidence>
<dbReference type="Proteomes" id="UP000001026">
    <property type="component" value="Chromosome"/>
</dbReference>
<dbReference type="KEGG" id="pmm:PMM0080"/>
<evidence type="ECO:0000313" key="18">
    <source>
        <dbReference type="Proteomes" id="UP000001026"/>
    </source>
</evidence>
<protein>
    <recommendedName>
        <fullName evidence="16">Type III pantothenate kinase</fullName>
        <ecNumber evidence="7">2.7.1.33</ecNumber>
    </recommendedName>
</protein>
<dbReference type="STRING" id="59919.PMM0080"/>
<keyword evidence="10" id="KW-0547">Nucleotide-binding</keyword>
<dbReference type="SUPFAM" id="SSF53067">
    <property type="entry name" value="Actin-like ATPase domain"/>
    <property type="match status" value="1"/>
</dbReference>
<dbReference type="eggNOG" id="COG1521">
    <property type="taxonomic scope" value="Bacteria"/>
</dbReference>
<keyword evidence="8" id="KW-0963">Cytoplasm</keyword>
<dbReference type="EMBL" id="BX548174">
    <property type="protein sequence ID" value="CAE18539.1"/>
    <property type="molecule type" value="Genomic_DNA"/>
</dbReference>
<keyword evidence="12" id="KW-0067">ATP-binding</keyword>
<dbReference type="AlphaFoldDB" id="Q7V3J5"/>
<dbReference type="PANTHER" id="PTHR34265">
    <property type="entry name" value="TYPE III PANTOTHENATE KINASE"/>
    <property type="match status" value="1"/>
</dbReference>
<comment type="subunit">
    <text evidence="6">Homodimer.</text>
</comment>
<dbReference type="InterPro" id="IPR043129">
    <property type="entry name" value="ATPase_NBD"/>
</dbReference>